<dbReference type="PANTHER" id="PTHR11819">
    <property type="entry name" value="SOLUTE CARRIER FAMILY 5"/>
    <property type="match status" value="1"/>
</dbReference>
<dbReference type="CDD" id="cd10328">
    <property type="entry name" value="SLC5sbd_YidK"/>
    <property type="match status" value="1"/>
</dbReference>
<dbReference type="InterPro" id="IPR001734">
    <property type="entry name" value="Na/solute_symporter"/>
</dbReference>
<protein>
    <submittedName>
        <fullName evidence="8">Solute:sodium symporter family transporter</fullName>
    </submittedName>
</protein>
<dbReference type="Proteomes" id="UP001589832">
    <property type="component" value="Unassembled WGS sequence"/>
</dbReference>
<evidence type="ECO:0000256" key="1">
    <source>
        <dbReference type="ARBA" id="ARBA00004141"/>
    </source>
</evidence>
<dbReference type="InterPro" id="IPR038377">
    <property type="entry name" value="Na/Glc_symporter_sf"/>
</dbReference>
<feature type="transmembrane region" description="Helical" evidence="7">
    <location>
        <begin position="411"/>
        <end position="428"/>
    </location>
</feature>
<dbReference type="NCBIfam" id="TIGR00813">
    <property type="entry name" value="sss"/>
    <property type="match status" value="1"/>
</dbReference>
<feature type="transmembrane region" description="Helical" evidence="7">
    <location>
        <begin position="379"/>
        <end position="399"/>
    </location>
</feature>
<keyword evidence="9" id="KW-1185">Reference proteome</keyword>
<dbReference type="PROSITE" id="PS50283">
    <property type="entry name" value="NA_SOLUT_SYMP_3"/>
    <property type="match status" value="1"/>
</dbReference>
<feature type="transmembrane region" description="Helical" evidence="7">
    <location>
        <begin position="71"/>
        <end position="92"/>
    </location>
</feature>
<dbReference type="EMBL" id="JBHLTQ010000001">
    <property type="protein sequence ID" value="MFC0603878.1"/>
    <property type="molecule type" value="Genomic_DNA"/>
</dbReference>
<dbReference type="PANTHER" id="PTHR11819:SF195">
    <property type="entry name" value="SODIUM_GLUCOSE COTRANSPORTER 4"/>
    <property type="match status" value="1"/>
</dbReference>
<comment type="similarity">
    <text evidence="2 6">Belongs to the sodium:solute symporter (SSF) (TC 2.A.21) family.</text>
</comment>
<dbReference type="RefSeq" id="WP_386060459.1">
    <property type="nucleotide sequence ID" value="NZ_JBHLTQ010000001.1"/>
</dbReference>
<keyword evidence="4 7" id="KW-1133">Transmembrane helix</keyword>
<feature type="transmembrane region" description="Helical" evidence="7">
    <location>
        <begin position="331"/>
        <end position="358"/>
    </location>
</feature>
<feature type="transmembrane region" description="Helical" evidence="7">
    <location>
        <begin position="190"/>
        <end position="210"/>
    </location>
</feature>
<evidence type="ECO:0000313" key="8">
    <source>
        <dbReference type="EMBL" id="MFC0603878.1"/>
    </source>
</evidence>
<name>A0ABV6Q6I3_9FLAO</name>
<evidence type="ECO:0000256" key="4">
    <source>
        <dbReference type="ARBA" id="ARBA00022989"/>
    </source>
</evidence>
<comment type="caution">
    <text evidence="8">The sequence shown here is derived from an EMBL/GenBank/DDBJ whole genome shotgun (WGS) entry which is preliminary data.</text>
</comment>
<feature type="transmembrane region" description="Helical" evidence="7">
    <location>
        <begin position="238"/>
        <end position="258"/>
    </location>
</feature>
<comment type="subcellular location">
    <subcellularLocation>
        <location evidence="1">Membrane</location>
        <topology evidence="1">Multi-pass membrane protein</topology>
    </subcellularLocation>
</comment>
<evidence type="ECO:0000256" key="7">
    <source>
        <dbReference type="SAM" id="Phobius"/>
    </source>
</evidence>
<feature type="transmembrane region" description="Helical" evidence="7">
    <location>
        <begin position="6"/>
        <end position="21"/>
    </location>
</feature>
<feature type="transmembrane region" description="Helical" evidence="7">
    <location>
        <begin position="489"/>
        <end position="510"/>
    </location>
</feature>
<feature type="transmembrane region" description="Helical" evidence="7">
    <location>
        <begin position="118"/>
        <end position="139"/>
    </location>
</feature>
<evidence type="ECO:0000256" key="6">
    <source>
        <dbReference type="RuleBase" id="RU362091"/>
    </source>
</evidence>
<organism evidence="8 9">
    <name type="scientific">Winogradskyella pulchriflava</name>
    <dbReference type="NCBI Taxonomy" id="1110688"/>
    <lineage>
        <taxon>Bacteria</taxon>
        <taxon>Pseudomonadati</taxon>
        <taxon>Bacteroidota</taxon>
        <taxon>Flavobacteriia</taxon>
        <taxon>Flavobacteriales</taxon>
        <taxon>Flavobacteriaceae</taxon>
        <taxon>Winogradskyella</taxon>
    </lineage>
</organism>
<sequence length="552" mass="59400">MIGIISFVGFTALVAIISYLATRSTDETSSDGYFLGGRSLTAGVIAGSLLLTNLSTEQIVGLNGSAYSEGILVMAWETLAAIAMVVTALYLLPRYLKSGLITIPQFLSRRFDTTTKTLTSALFLTGYVVVLLPTILYSGSLAISGMFNVPELLGVSDQTALWICVWGIGIIGSIYAVFGGLKAVAVSDTINAIGLLIGGLLIPVFGLLIVGDGSISEGITTLQTNIPEKFNSIGGKTASVPFATIFTGMMLVQLFYWGTNQQIIQRALGAKNLKEGQKGLLLGSFIKILGPLIVVLPGIIAFYMHKNGMLDVSAPDQAYGELVKKVLPTGLIGFFAAVLFGAILSSFNSVLNSSVTLFGIDIYKEHINKDADEKTTVKYGKLFGIVLAIGAMIIAPFLSDLDSIFSYLQRVNGIYSIPILTIIFVGFVTKKVPAIAAKIGLLSGSILYIISEFVIRPNRVSNALEEAAANGITSTERLYEIEVGAYPHFLHVMAILFLLNVIIMLIIGYFKPREEAYVQKFTQEVDITPWKHAKISGILITIIVVAVYVYYS</sequence>
<evidence type="ECO:0000256" key="5">
    <source>
        <dbReference type="ARBA" id="ARBA00023136"/>
    </source>
</evidence>
<keyword evidence="3 7" id="KW-0812">Transmembrane</keyword>
<accession>A0ABV6Q6I3</accession>
<keyword evidence="5 7" id="KW-0472">Membrane</keyword>
<evidence type="ECO:0000313" key="9">
    <source>
        <dbReference type="Proteomes" id="UP001589832"/>
    </source>
</evidence>
<feature type="transmembrane region" description="Helical" evidence="7">
    <location>
        <begin position="279"/>
        <end position="304"/>
    </location>
</feature>
<feature type="transmembrane region" description="Helical" evidence="7">
    <location>
        <begin position="33"/>
        <end position="51"/>
    </location>
</feature>
<feature type="transmembrane region" description="Helical" evidence="7">
    <location>
        <begin position="435"/>
        <end position="455"/>
    </location>
</feature>
<evidence type="ECO:0000256" key="2">
    <source>
        <dbReference type="ARBA" id="ARBA00006434"/>
    </source>
</evidence>
<dbReference type="Pfam" id="PF00474">
    <property type="entry name" value="SSF"/>
    <property type="match status" value="1"/>
</dbReference>
<gene>
    <name evidence="8" type="ORF">ACFFGA_04890</name>
</gene>
<feature type="transmembrane region" description="Helical" evidence="7">
    <location>
        <begin position="159"/>
        <end position="178"/>
    </location>
</feature>
<proteinExistence type="inferred from homology"/>
<reference evidence="8 9" key="1">
    <citation type="submission" date="2024-09" db="EMBL/GenBank/DDBJ databases">
        <authorList>
            <person name="Sun Q."/>
            <person name="Mori K."/>
        </authorList>
    </citation>
    <scope>NUCLEOTIDE SEQUENCE [LARGE SCALE GENOMIC DNA]</scope>
    <source>
        <strain evidence="8 9">NCAIM B.02481</strain>
    </source>
</reference>
<dbReference type="Gene3D" id="1.20.1730.10">
    <property type="entry name" value="Sodium/glucose cotransporter"/>
    <property type="match status" value="1"/>
</dbReference>
<evidence type="ECO:0000256" key="3">
    <source>
        <dbReference type="ARBA" id="ARBA00022692"/>
    </source>
</evidence>
<dbReference type="NCBIfam" id="NF007790">
    <property type="entry name" value="PRK10484.1"/>
    <property type="match status" value="1"/>
</dbReference>
<feature type="transmembrane region" description="Helical" evidence="7">
    <location>
        <begin position="531"/>
        <end position="551"/>
    </location>
</feature>